<name>A0A7Y3WU17_9CLOT</name>
<dbReference type="EMBL" id="JABEYB010000013">
    <property type="protein sequence ID" value="NNU77565.1"/>
    <property type="molecule type" value="Genomic_DNA"/>
</dbReference>
<proteinExistence type="predicted"/>
<protein>
    <submittedName>
        <fullName evidence="2">Uncharacterized protein</fullName>
    </submittedName>
</protein>
<evidence type="ECO:0000256" key="1">
    <source>
        <dbReference type="SAM" id="Phobius"/>
    </source>
</evidence>
<keyword evidence="1" id="KW-1133">Transmembrane helix</keyword>
<organism evidence="2 3">
    <name type="scientific">Clostridium estertheticum</name>
    <dbReference type="NCBI Taxonomy" id="238834"/>
    <lineage>
        <taxon>Bacteria</taxon>
        <taxon>Bacillati</taxon>
        <taxon>Bacillota</taxon>
        <taxon>Clostridia</taxon>
        <taxon>Eubacteriales</taxon>
        <taxon>Clostridiaceae</taxon>
        <taxon>Clostridium</taxon>
    </lineage>
</organism>
<comment type="caution">
    <text evidence="2">The sequence shown here is derived from an EMBL/GenBank/DDBJ whole genome shotgun (WGS) entry which is preliminary data.</text>
</comment>
<evidence type="ECO:0000313" key="2">
    <source>
        <dbReference type="EMBL" id="NNU77565.1"/>
    </source>
</evidence>
<feature type="transmembrane region" description="Helical" evidence="1">
    <location>
        <begin position="6"/>
        <end position="25"/>
    </location>
</feature>
<dbReference type="RefSeq" id="WP_171298194.1">
    <property type="nucleotide sequence ID" value="NZ_CP087098.1"/>
</dbReference>
<keyword evidence="1" id="KW-0472">Membrane</keyword>
<reference evidence="2 3" key="1">
    <citation type="submission" date="2020-05" db="EMBL/GenBank/DDBJ databases">
        <title>Complete genome of Clostridium estertheticum subspecies estertheticum, isolated from Vacuum packed lamb meat from New Zealand imported to Switzerland.</title>
        <authorList>
            <person name="Wambui J."/>
            <person name="Stevens M.J.A."/>
            <person name="Stephan R."/>
        </authorList>
    </citation>
    <scope>NUCLEOTIDE SEQUENCE [LARGE SCALE GENOMIC DNA]</scope>
    <source>
        <strain evidence="2 3">CEST001</strain>
    </source>
</reference>
<feature type="transmembrane region" description="Helical" evidence="1">
    <location>
        <begin position="257"/>
        <end position="277"/>
    </location>
</feature>
<gene>
    <name evidence="2" type="ORF">HLQ16_16645</name>
</gene>
<keyword evidence="1" id="KW-0812">Transmembrane</keyword>
<accession>A0A7Y3WU17</accession>
<dbReference type="Proteomes" id="UP000531659">
    <property type="component" value="Unassembled WGS sequence"/>
</dbReference>
<dbReference type="AlphaFoldDB" id="A0A7Y3WU17"/>
<evidence type="ECO:0000313" key="3">
    <source>
        <dbReference type="Proteomes" id="UP000531659"/>
    </source>
</evidence>
<sequence>MVILTALGIILTLFIGIVNMIYSILNNKKTRFINTVTTSRITWISELRGYISEYISLIPLNGDIYMEKYSERNIFFQSFYRKKLLVELMLNKQDKFDKRILDTVTKIYNFVDEIYKCIDLMYIVKLPYYRELDPMGMEITLKKLIQGLDNNTAIIIKEKYIDLLGITENNDKDNVISMDARMMIYTCETKGIHRIFDAYRICIDKLIEELNHEIKNIVDVCQQLLKKEWDRVKVESEKGKCTGNKKKKLVYCITRQFLVIYCSGFIILIVAFLIILFH</sequence>